<evidence type="ECO:0000256" key="1">
    <source>
        <dbReference type="SAM" id="MobiDB-lite"/>
    </source>
</evidence>
<sequence>MGREEQLSFPSRLQSVTNKPKAGPGGQTLLQASTKTPKKESGAQKDLVQKHHEINTKLTVLSSPPSFISHYCLHDDVRVHHGVTL</sequence>
<name>A0A4Z2IQM9_9TELE</name>
<feature type="region of interest" description="Disordered" evidence="1">
    <location>
        <begin position="1"/>
        <end position="46"/>
    </location>
</feature>
<accession>A0A4Z2IQM9</accession>
<proteinExistence type="predicted"/>
<reference evidence="2 3" key="1">
    <citation type="submission" date="2019-03" db="EMBL/GenBank/DDBJ databases">
        <title>First draft genome of Liparis tanakae, snailfish: a comprehensive survey of snailfish specific genes.</title>
        <authorList>
            <person name="Kim W."/>
            <person name="Song I."/>
            <person name="Jeong J.-H."/>
            <person name="Kim D."/>
            <person name="Kim S."/>
            <person name="Ryu S."/>
            <person name="Song J.Y."/>
            <person name="Lee S.K."/>
        </authorList>
    </citation>
    <scope>NUCLEOTIDE SEQUENCE [LARGE SCALE GENOMIC DNA]</scope>
    <source>
        <tissue evidence="2">Muscle</tissue>
    </source>
</reference>
<comment type="caution">
    <text evidence="2">The sequence shown here is derived from an EMBL/GenBank/DDBJ whole genome shotgun (WGS) entry which is preliminary data.</text>
</comment>
<organism evidence="2 3">
    <name type="scientific">Liparis tanakae</name>
    <name type="common">Tanaka's snailfish</name>
    <dbReference type="NCBI Taxonomy" id="230148"/>
    <lineage>
        <taxon>Eukaryota</taxon>
        <taxon>Metazoa</taxon>
        <taxon>Chordata</taxon>
        <taxon>Craniata</taxon>
        <taxon>Vertebrata</taxon>
        <taxon>Euteleostomi</taxon>
        <taxon>Actinopterygii</taxon>
        <taxon>Neopterygii</taxon>
        <taxon>Teleostei</taxon>
        <taxon>Neoteleostei</taxon>
        <taxon>Acanthomorphata</taxon>
        <taxon>Eupercaria</taxon>
        <taxon>Perciformes</taxon>
        <taxon>Cottioidei</taxon>
        <taxon>Cottales</taxon>
        <taxon>Liparidae</taxon>
        <taxon>Liparis</taxon>
    </lineage>
</organism>
<feature type="compositionally biased region" description="Basic and acidic residues" evidence="1">
    <location>
        <begin position="37"/>
        <end position="46"/>
    </location>
</feature>
<gene>
    <name evidence="2" type="ORF">EYF80_009324</name>
</gene>
<feature type="compositionally biased region" description="Polar residues" evidence="1">
    <location>
        <begin position="8"/>
        <end position="18"/>
    </location>
</feature>
<evidence type="ECO:0000313" key="3">
    <source>
        <dbReference type="Proteomes" id="UP000314294"/>
    </source>
</evidence>
<dbReference type="AlphaFoldDB" id="A0A4Z2IQM9"/>
<dbReference type="Proteomes" id="UP000314294">
    <property type="component" value="Unassembled WGS sequence"/>
</dbReference>
<dbReference type="EMBL" id="SRLO01000055">
    <property type="protein sequence ID" value="TNN80300.1"/>
    <property type="molecule type" value="Genomic_DNA"/>
</dbReference>
<protein>
    <submittedName>
        <fullName evidence="2">Uncharacterized protein</fullName>
    </submittedName>
</protein>
<evidence type="ECO:0000313" key="2">
    <source>
        <dbReference type="EMBL" id="TNN80300.1"/>
    </source>
</evidence>
<keyword evidence="3" id="KW-1185">Reference proteome</keyword>